<dbReference type="Proteomes" id="UP000053890">
    <property type="component" value="Unassembled WGS sequence"/>
</dbReference>
<dbReference type="GO" id="GO:0006629">
    <property type="term" value="P:lipid metabolic process"/>
    <property type="evidence" value="ECO:0007669"/>
    <property type="project" value="UniProtKB-KW"/>
</dbReference>
<evidence type="ECO:0000256" key="7">
    <source>
        <dbReference type="SAM" id="Phobius"/>
    </source>
</evidence>
<organism evidence="8 9">
    <name type="scientific">Rhodotorula graminis (strain WP1)</name>
    <dbReference type="NCBI Taxonomy" id="578459"/>
    <lineage>
        <taxon>Eukaryota</taxon>
        <taxon>Fungi</taxon>
        <taxon>Dikarya</taxon>
        <taxon>Basidiomycota</taxon>
        <taxon>Pucciniomycotina</taxon>
        <taxon>Microbotryomycetes</taxon>
        <taxon>Sporidiobolales</taxon>
        <taxon>Sporidiobolaceae</taxon>
        <taxon>Rhodotorula</taxon>
    </lineage>
</organism>
<evidence type="ECO:0000256" key="3">
    <source>
        <dbReference type="ARBA" id="ARBA00022824"/>
    </source>
</evidence>
<dbReference type="GeneID" id="28978169"/>
<sequence length="234" mass="26796">MSASSVDSLAVKRDRLLADNVDPNDREALLRRRAMIDHALAELDPNAVLDLSAPLSRKNHEPLDNLMHLADLDRQELDVYRTEYPDWWRLARQSTEETRNWRRSRRERWAQLREQQAELSTDMRSRAPHQSHQGALWTAVSLAWRSVALGGVVSLAVVISLAAWLVLRSALKVDPVMGRERVWLQYGQHKPPYALVQLDQRKYSTPGKVYDVDLELVVPVNSNNLELGNFMATS</sequence>
<protein>
    <submittedName>
        <fullName evidence="8">Uncharacterized protein</fullName>
    </submittedName>
</protein>
<evidence type="ECO:0000256" key="4">
    <source>
        <dbReference type="ARBA" id="ARBA00022989"/>
    </source>
</evidence>
<gene>
    <name evidence="8" type="ORF">RHOBADRAFT_55195</name>
</gene>
<feature type="transmembrane region" description="Helical" evidence="7">
    <location>
        <begin position="142"/>
        <end position="167"/>
    </location>
</feature>
<keyword evidence="5" id="KW-0443">Lipid metabolism</keyword>
<keyword evidence="2 7" id="KW-0812">Transmembrane</keyword>
<accession>A0A0P9F1H8</accession>
<dbReference type="InterPro" id="IPR009617">
    <property type="entry name" value="Seipin"/>
</dbReference>
<evidence type="ECO:0000313" key="9">
    <source>
        <dbReference type="Proteomes" id="UP000053890"/>
    </source>
</evidence>
<evidence type="ECO:0000256" key="6">
    <source>
        <dbReference type="ARBA" id="ARBA00023136"/>
    </source>
</evidence>
<name>A0A0P9F1H8_RHOGW</name>
<evidence type="ECO:0000256" key="1">
    <source>
        <dbReference type="ARBA" id="ARBA00004477"/>
    </source>
</evidence>
<dbReference type="GO" id="GO:0140042">
    <property type="term" value="P:lipid droplet formation"/>
    <property type="evidence" value="ECO:0007669"/>
    <property type="project" value="UniProtKB-ARBA"/>
</dbReference>
<keyword evidence="6 7" id="KW-0472">Membrane</keyword>
<reference evidence="8 9" key="1">
    <citation type="journal article" date="2015" name="Front. Microbiol.">
        <title>Genome sequence of the plant growth promoting endophytic yeast Rhodotorula graminis WP1.</title>
        <authorList>
            <person name="Firrincieli A."/>
            <person name="Otillar R."/>
            <person name="Salamov A."/>
            <person name="Schmutz J."/>
            <person name="Khan Z."/>
            <person name="Redman R.S."/>
            <person name="Fleck N.D."/>
            <person name="Lindquist E."/>
            <person name="Grigoriev I.V."/>
            <person name="Doty S.L."/>
        </authorList>
    </citation>
    <scope>NUCLEOTIDE SEQUENCE [LARGE SCALE GENOMIC DNA]</scope>
    <source>
        <strain evidence="8 9">WP1</strain>
    </source>
</reference>
<dbReference type="CDD" id="cd23995">
    <property type="entry name" value="Seipin_BSCL2_like"/>
    <property type="match status" value="1"/>
</dbReference>
<dbReference type="RefSeq" id="XP_018269508.1">
    <property type="nucleotide sequence ID" value="XM_018417721.1"/>
</dbReference>
<keyword evidence="9" id="KW-1185">Reference proteome</keyword>
<keyword evidence="3" id="KW-0256">Endoplasmic reticulum</keyword>
<dbReference type="AlphaFoldDB" id="A0A0P9F1H8"/>
<dbReference type="OrthoDB" id="3990054at2759"/>
<evidence type="ECO:0000256" key="5">
    <source>
        <dbReference type="ARBA" id="ARBA00023098"/>
    </source>
</evidence>
<evidence type="ECO:0000256" key="2">
    <source>
        <dbReference type="ARBA" id="ARBA00022692"/>
    </source>
</evidence>
<dbReference type="GO" id="GO:0005789">
    <property type="term" value="C:endoplasmic reticulum membrane"/>
    <property type="evidence" value="ECO:0007669"/>
    <property type="project" value="UniProtKB-SubCell"/>
</dbReference>
<dbReference type="Pfam" id="PF06775">
    <property type="entry name" value="Seipin"/>
    <property type="match status" value="1"/>
</dbReference>
<evidence type="ECO:0000313" key="8">
    <source>
        <dbReference type="EMBL" id="KPV73459.1"/>
    </source>
</evidence>
<keyword evidence="4 7" id="KW-1133">Transmembrane helix</keyword>
<proteinExistence type="predicted"/>
<comment type="subcellular location">
    <subcellularLocation>
        <location evidence="1">Endoplasmic reticulum membrane</location>
        <topology evidence="1">Multi-pass membrane protein</topology>
    </subcellularLocation>
</comment>
<dbReference type="EMBL" id="KQ474083">
    <property type="protein sequence ID" value="KPV73459.1"/>
    <property type="molecule type" value="Genomic_DNA"/>
</dbReference>
<dbReference type="STRING" id="578459.A0A0P9F1H8"/>